<reference evidence="4 5" key="1">
    <citation type="submission" date="2020-07" db="EMBL/GenBank/DDBJ databases">
        <title>Sequencing the genomes of 1000 actinobacteria strains.</title>
        <authorList>
            <person name="Klenk H.-P."/>
        </authorList>
    </citation>
    <scope>NUCLEOTIDE SEQUENCE [LARGE SCALE GENOMIC DNA]</scope>
    <source>
        <strain evidence="4 5">DSM 26341</strain>
    </source>
</reference>
<comment type="cofactor">
    <cofactor evidence="1">
        <name>Mg(2+)</name>
        <dbReference type="ChEBI" id="CHEBI:18420"/>
    </cofactor>
</comment>
<protein>
    <submittedName>
        <fullName evidence="4">8-oxo-dGTP pyrophosphatase MutT (NUDIX family)</fullName>
    </submittedName>
</protein>
<dbReference type="InterPro" id="IPR000086">
    <property type="entry name" value="NUDIX_hydrolase_dom"/>
</dbReference>
<dbReference type="AlphaFoldDB" id="A0A7Z0A9F0"/>
<dbReference type="SUPFAM" id="SSF55811">
    <property type="entry name" value="Nudix"/>
    <property type="match status" value="1"/>
</dbReference>
<sequence>MTGGPDVPHFTGDGDGWVRGPDGDKRWGLYGAAGLLLHDPGRGVLMQHRVAWSHHGGTWGIPGGARHSGEPAVEAAVRECAEETGIPGRDEIDLLGVSVLDLDYWSYSTVLARTRAALTPHVTDVESVDVGWVPVPDVDALPLHPGFAADWPTLRGVLDTRLTLVVDAANTVGSRPNGWWRDRAGATRTMVRGLAGAFRHSRIRVPADVVGLPGDRWWPGRVIVVVEGRARGEWTSDPSVSGAVDIVQAPGEGDDTIVEVAHRELEDGARVVTATADRELRGRLETLGGSVTGPGTVWSSIDSGS</sequence>
<keyword evidence="2" id="KW-0378">Hydrolase</keyword>
<proteinExistence type="predicted"/>
<dbReference type="EMBL" id="JACBZP010000001">
    <property type="protein sequence ID" value="NYI65795.1"/>
    <property type="molecule type" value="Genomic_DNA"/>
</dbReference>
<dbReference type="PANTHER" id="PTHR43046:SF2">
    <property type="entry name" value="8-OXO-DGTP DIPHOSPHATASE-RELATED"/>
    <property type="match status" value="1"/>
</dbReference>
<dbReference type="Pfam" id="PF00293">
    <property type="entry name" value="NUDIX"/>
    <property type="match status" value="1"/>
</dbReference>
<evidence type="ECO:0000256" key="2">
    <source>
        <dbReference type="ARBA" id="ARBA00022801"/>
    </source>
</evidence>
<evidence type="ECO:0000259" key="3">
    <source>
        <dbReference type="PROSITE" id="PS51462"/>
    </source>
</evidence>
<dbReference type="PANTHER" id="PTHR43046">
    <property type="entry name" value="GDP-MANNOSE MANNOSYL HYDROLASE"/>
    <property type="match status" value="1"/>
</dbReference>
<organism evidence="4 5">
    <name type="scientific">Spelaeicoccus albus</name>
    <dbReference type="NCBI Taxonomy" id="1280376"/>
    <lineage>
        <taxon>Bacteria</taxon>
        <taxon>Bacillati</taxon>
        <taxon>Actinomycetota</taxon>
        <taxon>Actinomycetes</taxon>
        <taxon>Micrococcales</taxon>
        <taxon>Brevibacteriaceae</taxon>
        <taxon>Spelaeicoccus</taxon>
    </lineage>
</organism>
<dbReference type="PROSITE" id="PS51462">
    <property type="entry name" value="NUDIX"/>
    <property type="match status" value="1"/>
</dbReference>
<dbReference type="Gene3D" id="3.90.79.10">
    <property type="entry name" value="Nucleoside Triphosphate Pyrophosphohydrolase"/>
    <property type="match status" value="1"/>
</dbReference>
<evidence type="ECO:0000256" key="1">
    <source>
        <dbReference type="ARBA" id="ARBA00001946"/>
    </source>
</evidence>
<accession>A0A7Z0A9F0</accession>
<evidence type="ECO:0000313" key="5">
    <source>
        <dbReference type="Proteomes" id="UP000539111"/>
    </source>
</evidence>
<comment type="caution">
    <text evidence="4">The sequence shown here is derived from an EMBL/GenBank/DDBJ whole genome shotgun (WGS) entry which is preliminary data.</text>
</comment>
<dbReference type="RefSeq" id="WP_179424753.1">
    <property type="nucleotide sequence ID" value="NZ_JACBZP010000001.1"/>
</dbReference>
<name>A0A7Z0A9F0_9MICO</name>
<dbReference type="InterPro" id="IPR015797">
    <property type="entry name" value="NUDIX_hydrolase-like_dom_sf"/>
</dbReference>
<gene>
    <name evidence="4" type="ORF">BJY26_000101</name>
</gene>
<dbReference type="GO" id="GO:0016787">
    <property type="term" value="F:hydrolase activity"/>
    <property type="evidence" value="ECO:0007669"/>
    <property type="project" value="UniProtKB-KW"/>
</dbReference>
<feature type="domain" description="Nudix hydrolase" evidence="3">
    <location>
        <begin position="28"/>
        <end position="156"/>
    </location>
</feature>
<dbReference type="Proteomes" id="UP000539111">
    <property type="component" value="Unassembled WGS sequence"/>
</dbReference>
<keyword evidence="5" id="KW-1185">Reference proteome</keyword>
<evidence type="ECO:0000313" key="4">
    <source>
        <dbReference type="EMBL" id="NYI65795.1"/>
    </source>
</evidence>